<feature type="transmembrane region" description="Helical" evidence="8">
    <location>
        <begin position="315"/>
        <end position="335"/>
    </location>
</feature>
<dbReference type="PRINTS" id="PR01035">
    <property type="entry name" value="TCRTETA"/>
</dbReference>
<evidence type="ECO:0000259" key="9">
    <source>
        <dbReference type="PROSITE" id="PS50850"/>
    </source>
</evidence>
<evidence type="ECO:0000313" key="10">
    <source>
        <dbReference type="EMBL" id="KAK7864825.1"/>
    </source>
</evidence>
<evidence type="ECO:0000256" key="6">
    <source>
        <dbReference type="ARBA" id="ARBA00022989"/>
    </source>
</evidence>
<dbReference type="Gene3D" id="1.20.1250.20">
    <property type="entry name" value="MFS general substrate transporter like domains"/>
    <property type="match status" value="2"/>
</dbReference>
<evidence type="ECO:0000256" key="8">
    <source>
        <dbReference type="SAM" id="Phobius"/>
    </source>
</evidence>
<proteinExistence type="inferred from homology"/>
<keyword evidence="5" id="KW-0532">Neurotransmitter transport</keyword>
<dbReference type="InterPro" id="IPR036259">
    <property type="entry name" value="MFS_trans_sf"/>
</dbReference>
<evidence type="ECO:0000256" key="4">
    <source>
        <dbReference type="ARBA" id="ARBA00022692"/>
    </source>
</evidence>
<feature type="transmembrane region" description="Helical" evidence="8">
    <location>
        <begin position="147"/>
        <end position="169"/>
    </location>
</feature>
<feature type="transmembrane region" description="Helical" evidence="8">
    <location>
        <begin position="52"/>
        <end position="70"/>
    </location>
</feature>
<comment type="similarity">
    <text evidence="2">Belongs to the major facilitator superfamily. Vesicular transporter family.</text>
</comment>
<feature type="domain" description="Major facilitator superfamily (MFS) profile" evidence="9">
    <location>
        <begin position="16"/>
        <end position="414"/>
    </location>
</feature>
<dbReference type="InterPro" id="IPR001958">
    <property type="entry name" value="Tet-R_TetA/multi-R_MdtG-like"/>
</dbReference>
<evidence type="ECO:0000256" key="5">
    <source>
        <dbReference type="ARBA" id="ARBA00022775"/>
    </source>
</evidence>
<protein>
    <recommendedName>
        <fullName evidence="9">Major facilitator superfamily (MFS) profile domain-containing protein</fullName>
    </recommendedName>
</protein>
<keyword evidence="6 8" id="KW-1133">Transmembrane helix</keyword>
<sequence>MLLPRLPDFTKRQWMTIITFSVADFCNAICVSLQAPFYPHEAEAKGASASEYGLVFGIFELVVFIISPLYGQHLNRIGPKFMFNVGTFTVGTCAILFGLLDKVNGHVPFIVLSFIIRIIEAMGNAAFLTASFAIIAKEFPDNVATTFASLETFFGLGLIVGPTVGGALYEVGGYTTPFAVLGSMLFLAAILTMYVLPDHGDDRREAKDSSGGLLRIVRIPGVLLATFSIVVTSMSIGFLQATLEPHLRRFGLSPVVLGLMFVINGGTYALTAPCFGWLCDQRVLPKAVTVCGCLAIVVGFSLVGPAPFFPMDTELPVTILGLVCHGLGIAAQLVASFTDALRTCVEHGFPNDLETYGLVSGLWTSTFALGAFIGPSVAGFLYDSLGFRNASMFVVGLNIFVGLLVVGFLIASRRKRAQYKQAEADTAAATAAAAARLGLSFHDSSASHNSSHSHMNGAARGVPIERPPGMQGIIARNSYKNRHGTWHMKDSGAVFVGPYSSSYGSAGETRGLLDTPA</sequence>
<keyword evidence="3" id="KW-0813">Transport</keyword>
<evidence type="ECO:0000256" key="7">
    <source>
        <dbReference type="ARBA" id="ARBA00023136"/>
    </source>
</evidence>
<dbReference type="PROSITE" id="PS50850">
    <property type="entry name" value="MFS"/>
    <property type="match status" value="1"/>
</dbReference>
<reference evidence="10 11" key="1">
    <citation type="submission" date="2024-03" db="EMBL/GenBank/DDBJ databases">
        <title>The genome assembly and annotation of the cricket Gryllus longicercus Weissman &amp; Gray.</title>
        <authorList>
            <person name="Szrajer S."/>
            <person name="Gray D."/>
            <person name="Ylla G."/>
        </authorList>
    </citation>
    <scope>NUCLEOTIDE SEQUENCE [LARGE SCALE GENOMIC DNA]</scope>
    <source>
        <strain evidence="10">DAG 2021-001</strain>
        <tissue evidence="10">Whole body minus gut</tissue>
    </source>
</reference>
<feature type="transmembrane region" description="Helical" evidence="8">
    <location>
        <begin position="106"/>
        <end position="135"/>
    </location>
</feature>
<keyword evidence="11" id="KW-1185">Reference proteome</keyword>
<keyword evidence="4 8" id="KW-0812">Transmembrane</keyword>
<feature type="transmembrane region" description="Helical" evidence="8">
    <location>
        <begin position="390"/>
        <end position="411"/>
    </location>
</feature>
<dbReference type="PANTHER" id="PTHR23506:SF26">
    <property type="entry name" value="MFS-TYPE TRANSPORTER SLC18B1"/>
    <property type="match status" value="1"/>
</dbReference>
<dbReference type="EMBL" id="JAZDUA010000193">
    <property type="protein sequence ID" value="KAK7864825.1"/>
    <property type="molecule type" value="Genomic_DNA"/>
</dbReference>
<dbReference type="Proteomes" id="UP001378592">
    <property type="component" value="Unassembled WGS sequence"/>
</dbReference>
<dbReference type="Pfam" id="PF07690">
    <property type="entry name" value="MFS_1"/>
    <property type="match status" value="1"/>
</dbReference>
<dbReference type="GO" id="GO:0022857">
    <property type="term" value="F:transmembrane transporter activity"/>
    <property type="evidence" value="ECO:0007669"/>
    <property type="project" value="InterPro"/>
</dbReference>
<feature type="transmembrane region" description="Helical" evidence="8">
    <location>
        <begin position="283"/>
        <end position="303"/>
    </location>
</feature>
<dbReference type="InterPro" id="IPR011701">
    <property type="entry name" value="MFS"/>
</dbReference>
<dbReference type="SUPFAM" id="SSF103473">
    <property type="entry name" value="MFS general substrate transporter"/>
    <property type="match status" value="1"/>
</dbReference>
<evidence type="ECO:0000256" key="2">
    <source>
        <dbReference type="ARBA" id="ARBA00006829"/>
    </source>
</evidence>
<dbReference type="AlphaFoldDB" id="A0AAN9Z7M2"/>
<feature type="transmembrane region" description="Helical" evidence="8">
    <location>
        <begin position="356"/>
        <end position="378"/>
    </location>
</feature>
<dbReference type="InterPro" id="IPR050930">
    <property type="entry name" value="MFS_Vesicular_Transporter"/>
</dbReference>
<keyword evidence="7 8" id="KW-0472">Membrane</keyword>
<comment type="subcellular location">
    <subcellularLocation>
        <location evidence="1">Membrane</location>
        <topology evidence="1">Multi-pass membrane protein</topology>
    </subcellularLocation>
</comment>
<evidence type="ECO:0000256" key="1">
    <source>
        <dbReference type="ARBA" id="ARBA00004141"/>
    </source>
</evidence>
<evidence type="ECO:0000313" key="11">
    <source>
        <dbReference type="Proteomes" id="UP001378592"/>
    </source>
</evidence>
<feature type="transmembrane region" description="Helical" evidence="8">
    <location>
        <begin position="251"/>
        <end position="271"/>
    </location>
</feature>
<name>A0AAN9Z7M2_9ORTH</name>
<evidence type="ECO:0000256" key="3">
    <source>
        <dbReference type="ARBA" id="ARBA00022448"/>
    </source>
</evidence>
<organism evidence="10 11">
    <name type="scientific">Gryllus longicercus</name>
    <dbReference type="NCBI Taxonomy" id="2509291"/>
    <lineage>
        <taxon>Eukaryota</taxon>
        <taxon>Metazoa</taxon>
        <taxon>Ecdysozoa</taxon>
        <taxon>Arthropoda</taxon>
        <taxon>Hexapoda</taxon>
        <taxon>Insecta</taxon>
        <taxon>Pterygota</taxon>
        <taxon>Neoptera</taxon>
        <taxon>Polyneoptera</taxon>
        <taxon>Orthoptera</taxon>
        <taxon>Ensifera</taxon>
        <taxon>Gryllidea</taxon>
        <taxon>Grylloidea</taxon>
        <taxon>Gryllidae</taxon>
        <taxon>Gryllinae</taxon>
        <taxon>Gryllus</taxon>
    </lineage>
</organism>
<dbReference type="GO" id="GO:0016020">
    <property type="term" value="C:membrane"/>
    <property type="evidence" value="ECO:0007669"/>
    <property type="project" value="UniProtKB-SubCell"/>
</dbReference>
<dbReference type="InterPro" id="IPR020846">
    <property type="entry name" value="MFS_dom"/>
</dbReference>
<feature type="transmembrane region" description="Helical" evidence="8">
    <location>
        <begin position="82"/>
        <end position="100"/>
    </location>
</feature>
<feature type="transmembrane region" description="Helical" evidence="8">
    <location>
        <begin position="217"/>
        <end position="239"/>
    </location>
</feature>
<dbReference type="PANTHER" id="PTHR23506">
    <property type="entry name" value="GH10249P"/>
    <property type="match status" value="1"/>
</dbReference>
<gene>
    <name evidence="10" type="ORF">R5R35_012483</name>
</gene>
<dbReference type="CDD" id="cd17385">
    <property type="entry name" value="MFS_SLC18B1"/>
    <property type="match status" value="1"/>
</dbReference>
<accession>A0AAN9Z7M2</accession>
<comment type="caution">
    <text evidence="10">The sequence shown here is derived from an EMBL/GenBank/DDBJ whole genome shotgun (WGS) entry which is preliminary data.</text>
</comment>
<feature type="transmembrane region" description="Helical" evidence="8">
    <location>
        <begin position="175"/>
        <end position="196"/>
    </location>
</feature>